<dbReference type="Proteomes" id="UP000295050">
    <property type="component" value="Unassembled WGS sequence"/>
</dbReference>
<evidence type="ECO:0000259" key="1">
    <source>
        <dbReference type="Pfam" id="PF06568"/>
    </source>
</evidence>
<proteinExistence type="predicted"/>
<gene>
    <name evidence="2" type="ORF">EV663_101218</name>
</gene>
<accession>A0A4R2RUZ3</accession>
<keyword evidence="3" id="KW-1185">Reference proteome</keyword>
<dbReference type="EMBL" id="SLXU01000001">
    <property type="protein sequence ID" value="TCP62955.1"/>
    <property type="molecule type" value="Genomic_DNA"/>
</dbReference>
<name>A0A4R2RUZ3_9RHOB</name>
<dbReference type="RefSeq" id="WP_132949915.1">
    <property type="nucleotide sequence ID" value="NZ_SLXU01000001.1"/>
</dbReference>
<protein>
    <submittedName>
        <fullName evidence="2">Uncharacterized protein YjiS (DUF1127 family)</fullName>
    </submittedName>
</protein>
<feature type="domain" description="YjiS-like" evidence="1">
    <location>
        <begin position="31"/>
        <end position="56"/>
    </location>
</feature>
<dbReference type="OrthoDB" id="8096613at2"/>
<evidence type="ECO:0000313" key="3">
    <source>
        <dbReference type="Proteomes" id="UP000295050"/>
    </source>
</evidence>
<organism evidence="2 3">
    <name type="scientific">Rhodovulum bhavnagarense</name>
    <dbReference type="NCBI Taxonomy" id="992286"/>
    <lineage>
        <taxon>Bacteria</taxon>
        <taxon>Pseudomonadati</taxon>
        <taxon>Pseudomonadota</taxon>
        <taxon>Alphaproteobacteria</taxon>
        <taxon>Rhodobacterales</taxon>
        <taxon>Paracoccaceae</taxon>
        <taxon>Rhodovulum</taxon>
    </lineage>
</organism>
<dbReference type="InterPro" id="IPR009506">
    <property type="entry name" value="YjiS-like"/>
</dbReference>
<reference evidence="2 3" key="1">
    <citation type="submission" date="2019-03" db="EMBL/GenBank/DDBJ databases">
        <title>Genomic Encyclopedia of Type Strains, Phase IV (KMG-IV): sequencing the most valuable type-strain genomes for metagenomic binning, comparative biology and taxonomic classification.</title>
        <authorList>
            <person name="Goeker M."/>
        </authorList>
    </citation>
    <scope>NUCLEOTIDE SEQUENCE [LARGE SCALE GENOMIC DNA]</scope>
    <source>
        <strain evidence="2 3">DSM 24766</strain>
    </source>
</reference>
<dbReference type="Pfam" id="PF06568">
    <property type="entry name" value="YjiS-like"/>
    <property type="match status" value="1"/>
</dbReference>
<evidence type="ECO:0000313" key="2">
    <source>
        <dbReference type="EMBL" id="TCP62955.1"/>
    </source>
</evidence>
<dbReference type="AlphaFoldDB" id="A0A4R2RUZ3"/>
<comment type="caution">
    <text evidence="2">The sequence shown here is derived from an EMBL/GenBank/DDBJ whole genome shotgun (WGS) entry which is preliminary data.</text>
</comment>
<sequence length="72" mass="8160">MAHITANIRLHAHSLLPGALPRRILAAFSVARQRRRLAELDDAMLRDIGLSRAAARAEARRPLWDVPSNWLR</sequence>